<accession>A0A133QLC1</accession>
<dbReference type="PATRIC" id="fig|28128.5.peg.429"/>
<keyword evidence="3" id="KW-1185">Reference proteome</keyword>
<dbReference type="EMBL" id="LRQG01000016">
    <property type="protein sequence ID" value="KXA43679.1"/>
    <property type="molecule type" value="Genomic_DNA"/>
</dbReference>
<evidence type="ECO:0000259" key="1">
    <source>
        <dbReference type="Pfam" id="PF16585"/>
    </source>
</evidence>
<organism evidence="2 3">
    <name type="scientific">Prevotella corporis</name>
    <dbReference type="NCBI Taxonomy" id="28128"/>
    <lineage>
        <taxon>Bacteria</taxon>
        <taxon>Pseudomonadati</taxon>
        <taxon>Bacteroidota</taxon>
        <taxon>Bacteroidia</taxon>
        <taxon>Bacteroidales</taxon>
        <taxon>Prevotellaceae</taxon>
        <taxon>Prevotella</taxon>
    </lineage>
</organism>
<proteinExistence type="predicted"/>
<dbReference type="InterPro" id="IPR024311">
    <property type="entry name" value="Lipocalin-like"/>
</dbReference>
<dbReference type="PROSITE" id="PS51257">
    <property type="entry name" value="PROKAR_LIPOPROTEIN"/>
    <property type="match status" value="1"/>
</dbReference>
<evidence type="ECO:0000313" key="2">
    <source>
        <dbReference type="EMBL" id="KXA43679.1"/>
    </source>
</evidence>
<dbReference type="RefSeq" id="WP_060940147.1">
    <property type="nucleotide sequence ID" value="NZ_JAIHUT010000005.1"/>
</dbReference>
<protein>
    <recommendedName>
        <fullName evidence="1">Lipocalin-like domain-containing protein</fullName>
    </recommendedName>
</protein>
<comment type="caution">
    <text evidence="2">The sequence shown here is derived from an EMBL/GenBank/DDBJ whole genome shotgun (WGS) entry which is preliminary data.</text>
</comment>
<dbReference type="Gene3D" id="2.40.128.280">
    <property type="match status" value="1"/>
</dbReference>
<dbReference type="AlphaFoldDB" id="A0A133QLC1"/>
<name>A0A133QLC1_9BACT</name>
<dbReference type="Pfam" id="PF16585">
    <property type="entry name" value="Lipocalin_8"/>
    <property type="match status" value="1"/>
</dbReference>
<evidence type="ECO:0000313" key="3">
    <source>
        <dbReference type="Proteomes" id="UP000070533"/>
    </source>
</evidence>
<sequence>MKSVNHHFIFIAILPILAFMLFSCSFETDNAPQELEGMWHLTSIRIDNDSIANYADKRVFWSFQAKLLQIEDKTARHHRIIYHYLKDGSQLILEKPFRYDRENGDELLTDTSLLTFYGINSLSETFTYRLDGNQLILENGQTKMTFEKF</sequence>
<gene>
    <name evidence="2" type="ORF">HMPREF3226_00427</name>
</gene>
<dbReference type="STRING" id="28128.HMPREF3226_00427"/>
<dbReference type="Proteomes" id="UP000070533">
    <property type="component" value="Unassembled WGS sequence"/>
</dbReference>
<dbReference type="eggNOG" id="ENOG5033DA0">
    <property type="taxonomic scope" value="Bacteria"/>
</dbReference>
<feature type="domain" description="Lipocalin-like" evidence="1">
    <location>
        <begin position="21"/>
        <end position="149"/>
    </location>
</feature>
<reference evidence="3" key="1">
    <citation type="submission" date="2016-01" db="EMBL/GenBank/DDBJ databases">
        <authorList>
            <person name="Mitreva M."/>
            <person name="Pepin K.H."/>
            <person name="Mihindukulasuriya K.A."/>
            <person name="Fulton R."/>
            <person name="Fronick C."/>
            <person name="O'Laughlin M."/>
            <person name="Miner T."/>
            <person name="Herter B."/>
            <person name="Rosa B.A."/>
            <person name="Cordes M."/>
            <person name="Tomlinson C."/>
            <person name="Wollam A."/>
            <person name="Palsikar V.B."/>
            <person name="Mardis E.R."/>
            <person name="Wilson R.K."/>
        </authorList>
    </citation>
    <scope>NUCLEOTIDE SEQUENCE [LARGE SCALE GENOMIC DNA]</scope>
    <source>
        <strain evidence="3">MJR7716</strain>
    </source>
</reference>